<evidence type="ECO:0000313" key="4">
    <source>
        <dbReference type="Proteomes" id="UP000186804"/>
    </source>
</evidence>
<evidence type="ECO:0000256" key="1">
    <source>
        <dbReference type="SAM" id="MobiDB-lite"/>
    </source>
</evidence>
<organism evidence="3 4">
    <name type="scientific">Cryptosporidium andersoni</name>
    <dbReference type="NCBI Taxonomy" id="117008"/>
    <lineage>
        <taxon>Eukaryota</taxon>
        <taxon>Sar</taxon>
        <taxon>Alveolata</taxon>
        <taxon>Apicomplexa</taxon>
        <taxon>Conoidasida</taxon>
        <taxon>Coccidia</taxon>
        <taxon>Eucoccidiorida</taxon>
        <taxon>Eimeriorina</taxon>
        <taxon>Cryptosporidiidae</taxon>
        <taxon>Cryptosporidium</taxon>
    </lineage>
</organism>
<dbReference type="Proteomes" id="UP000186804">
    <property type="component" value="Unassembled WGS sequence"/>
</dbReference>
<feature type="transmembrane region" description="Helical" evidence="2">
    <location>
        <begin position="216"/>
        <end position="235"/>
    </location>
</feature>
<keyword evidence="2" id="KW-0472">Membrane</keyword>
<reference evidence="3 4" key="1">
    <citation type="submission" date="2016-10" db="EMBL/GenBank/DDBJ databases">
        <title>Reductive evolution of mitochondrial metabolism and differential evolution of invasion-related proteins in Cryptosporidium.</title>
        <authorList>
            <person name="Liu S."/>
            <person name="Roellig D.M."/>
            <person name="Guo Y."/>
            <person name="Li N."/>
            <person name="Frace M.A."/>
            <person name="Tang K."/>
            <person name="Zhang L."/>
            <person name="Feng Y."/>
            <person name="Xiao L."/>
        </authorList>
    </citation>
    <scope>NUCLEOTIDE SEQUENCE [LARGE SCALE GENOMIC DNA]</scope>
    <source>
        <strain evidence="3">30847</strain>
    </source>
</reference>
<keyword evidence="2" id="KW-0812">Transmembrane</keyword>
<protein>
    <submittedName>
        <fullName evidence="3">Uncharacterized protein</fullName>
    </submittedName>
</protein>
<dbReference type="VEuPathDB" id="CryptoDB:cand_006210"/>
<keyword evidence="4" id="KW-1185">Reference proteome</keyword>
<accession>A0A1J4MQ84</accession>
<dbReference type="GeneID" id="92364806"/>
<sequence length="238" mass="27523">MSQSDNTFLPDTPRNLADIDGRNNSGLGDQYGDRDICTNLLLKLQRTEERDISVLQEELYKDEIKENYKSNTLFSEQTPNRIDSVLIKRSSLISKDILKSKNNCFVYNSEFPDEFAPDSDVRYYSPDITKKNKKKHDNHFIPNLPTIKSGHSKYFPVVCLQNCNQVNGRDKISCSSSDNQDYHPIHSIPSKRKTYINISSLLWISVVNITHLFKEFFLYELPISLILYSIAFLLLSKQ</sequence>
<feature type="region of interest" description="Disordered" evidence="1">
    <location>
        <begin position="1"/>
        <end position="25"/>
    </location>
</feature>
<dbReference type="EMBL" id="LRBS01000067">
    <property type="protein sequence ID" value="OII76223.1"/>
    <property type="molecule type" value="Genomic_DNA"/>
</dbReference>
<evidence type="ECO:0000256" key="2">
    <source>
        <dbReference type="SAM" id="Phobius"/>
    </source>
</evidence>
<dbReference type="AlphaFoldDB" id="A0A1J4MQ84"/>
<gene>
    <name evidence="3" type="ORF">cand_006210</name>
</gene>
<proteinExistence type="predicted"/>
<keyword evidence="2" id="KW-1133">Transmembrane helix</keyword>
<name>A0A1J4MQ84_9CRYT</name>
<comment type="caution">
    <text evidence="3">The sequence shown here is derived from an EMBL/GenBank/DDBJ whole genome shotgun (WGS) entry which is preliminary data.</text>
</comment>
<dbReference type="OrthoDB" id="10343320at2759"/>
<dbReference type="RefSeq" id="XP_067068069.1">
    <property type="nucleotide sequence ID" value="XM_067210862.1"/>
</dbReference>
<evidence type="ECO:0000313" key="3">
    <source>
        <dbReference type="EMBL" id="OII76223.1"/>
    </source>
</evidence>